<gene>
    <name evidence="1" type="ORF">MAA8898_01982</name>
</gene>
<evidence type="ECO:0000313" key="2">
    <source>
        <dbReference type="Proteomes" id="UP000207598"/>
    </source>
</evidence>
<name>A0A238K8U0_9RHOB</name>
<organism evidence="1 2">
    <name type="scientific">Maliponia aquimaris</name>
    <dbReference type="NCBI Taxonomy" id="1673631"/>
    <lineage>
        <taxon>Bacteria</taxon>
        <taxon>Pseudomonadati</taxon>
        <taxon>Pseudomonadota</taxon>
        <taxon>Alphaproteobacteria</taxon>
        <taxon>Rhodobacterales</taxon>
        <taxon>Paracoccaceae</taxon>
        <taxon>Maliponia</taxon>
    </lineage>
</organism>
<protein>
    <submittedName>
        <fullName evidence="1">Uncharacterized protein</fullName>
    </submittedName>
</protein>
<dbReference type="AlphaFoldDB" id="A0A238K8U0"/>
<keyword evidence="2" id="KW-1185">Reference proteome</keyword>
<reference evidence="1 2" key="1">
    <citation type="submission" date="2017-05" db="EMBL/GenBank/DDBJ databases">
        <authorList>
            <person name="Song R."/>
            <person name="Chenine A.L."/>
            <person name="Ruprecht R.M."/>
        </authorList>
    </citation>
    <scope>NUCLEOTIDE SEQUENCE [LARGE SCALE GENOMIC DNA]</scope>
    <source>
        <strain evidence="1 2">CECT 8898</strain>
    </source>
</reference>
<proteinExistence type="predicted"/>
<sequence length="83" mass="9247">MSSWNPRIDQVRYNAAEQCFEALVTVVTAQGLLRIASQYTAPITTDFEEAARGLWMRARLHLGTPEMMQLRLPGLSQAVPEAA</sequence>
<accession>A0A238K8U0</accession>
<dbReference type="OrthoDB" id="7862430at2"/>
<dbReference type="RefSeq" id="WP_094020795.1">
    <property type="nucleotide sequence ID" value="NZ_FXYF01000004.1"/>
</dbReference>
<dbReference type="EMBL" id="FXYF01000004">
    <property type="protein sequence ID" value="SMX39331.1"/>
    <property type="molecule type" value="Genomic_DNA"/>
</dbReference>
<dbReference type="Proteomes" id="UP000207598">
    <property type="component" value="Unassembled WGS sequence"/>
</dbReference>
<evidence type="ECO:0000313" key="1">
    <source>
        <dbReference type="EMBL" id="SMX39331.1"/>
    </source>
</evidence>